<keyword evidence="4" id="KW-1185">Reference proteome</keyword>
<evidence type="ECO:0000259" key="2">
    <source>
        <dbReference type="Pfam" id="PF14214"/>
    </source>
</evidence>
<evidence type="ECO:0000313" key="5">
    <source>
        <dbReference type="RefSeq" id="XP_035682532.1"/>
    </source>
</evidence>
<feature type="domain" description="DUF6570" evidence="3">
    <location>
        <begin position="5"/>
        <end position="130"/>
    </location>
</feature>
<dbReference type="GeneID" id="118419944"/>
<feature type="region of interest" description="Disordered" evidence="1">
    <location>
        <begin position="143"/>
        <end position="187"/>
    </location>
</feature>
<dbReference type="AlphaFoldDB" id="A0A9J7MV76"/>
<feature type="domain" description="Helitron helicase-like" evidence="2">
    <location>
        <begin position="312"/>
        <end position="509"/>
    </location>
</feature>
<evidence type="ECO:0000313" key="4">
    <source>
        <dbReference type="Proteomes" id="UP000001554"/>
    </source>
</evidence>
<dbReference type="RefSeq" id="XP_035682532.1">
    <property type="nucleotide sequence ID" value="XM_035826639.1"/>
</dbReference>
<reference evidence="5" key="2">
    <citation type="submission" date="2025-08" db="UniProtKB">
        <authorList>
            <consortium name="RefSeq"/>
        </authorList>
    </citation>
    <scope>IDENTIFICATION</scope>
    <source>
        <strain evidence="5">S238N-H82</strain>
        <tissue evidence="5">Testes</tissue>
    </source>
</reference>
<proteinExistence type="predicted"/>
<dbReference type="InterPro" id="IPR025476">
    <property type="entry name" value="Helitron_helicase-like"/>
</dbReference>
<dbReference type="Proteomes" id="UP000001554">
    <property type="component" value="Chromosome 1"/>
</dbReference>
<gene>
    <name evidence="5" type="primary">LOC118419944</name>
</gene>
<reference evidence="4" key="1">
    <citation type="journal article" date="2020" name="Nat. Ecol. Evol.">
        <title>Deeply conserved synteny resolves early events in vertebrate evolution.</title>
        <authorList>
            <person name="Simakov O."/>
            <person name="Marletaz F."/>
            <person name="Yue J.X."/>
            <person name="O'Connell B."/>
            <person name="Jenkins J."/>
            <person name="Brandt A."/>
            <person name="Calef R."/>
            <person name="Tung C.H."/>
            <person name="Huang T.K."/>
            <person name="Schmutz J."/>
            <person name="Satoh N."/>
            <person name="Yu J.K."/>
            <person name="Putnam N.H."/>
            <person name="Green R.E."/>
            <person name="Rokhsar D.S."/>
        </authorList>
    </citation>
    <scope>NUCLEOTIDE SEQUENCE [LARGE SCALE GENOMIC DNA]</scope>
    <source>
        <strain evidence="4">S238N-H82</strain>
    </source>
</reference>
<dbReference type="KEGG" id="bfo:118419944"/>
<organism evidence="4 5">
    <name type="scientific">Branchiostoma floridae</name>
    <name type="common">Florida lancelet</name>
    <name type="synonym">Amphioxus</name>
    <dbReference type="NCBI Taxonomy" id="7739"/>
    <lineage>
        <taxon>Eukaryota</taxon>
        <taxon>Metazoa</taxon>
        <taxon>Chordata</taxon>
        <taxon>Cephalochordata</taxon>
        <taxon>Leptocardii</taxon>
        <taxon>Amphioxiformes</taxon>
        <taxon>Branchiostomatidae</taxon>
        <taxon>Branchiostoma</taxon>
    </lineage>
</organism>
<accession>A0A9J7MV76</accession>
<name>A0A9J7MV76_BRAFL</name>
<dbReference type="OrthoDB" id="416437at2759"/>
<evidence type="ECO:0000256" key="1">
    <source>
        <dbReference type="SAM" id="MobiDB-lite"/>
    </source>
</evidence>
<sequence length="646" mass="72688">MIDKKTIPYEAQSNKMKLPEIPPELKSLNTLESQLIAKRIPFMKVAALPKGGQKGVVGPVVCVPADVSETHAILPRMPSEAQLIKVKLKRKLQYSGHHMYRQISPMKVDVALKYLVENNEHYSGTSIDADWAVSWNEEGGLVEPSDAEQGGNGTLEVHTAPEHGESVNEEGNDMEGPTRNDIEDDETDNIIRQVNVEEAMEEAALSEEETVEEAALSEEETMEEAALSEEEELDSRLRGLPHDTCLQPVDIGQDFLDHHDERVMCVAPGEGSKPISVFQEVGGEAMSFPVQFPTGKFSFNVDRDVRITPSKYFKARLMGADTRFASDTNYIFFAQYVTELRFIQSNISISMRKGSPMTSGGCKISASMLSNKEDLQAILKSDEGYRFLQPVRGTPQFWDKALNELYAMIRQLGIPTWFATFSAADLRWPEVLEAIRRDHVTVPVSELSWEERCDILKSNPVTAARMFDRRVKLFFKHLIRSPSQPIGEVIDTFTRTEFQQRGSPHIHCLFWVKDAPKLGVNSEEEICSFVDRYVCCQLPNSETDKELFDIVSQVQMHRKGHTSSCKKGGKICRFGFPKPPVNQTFLCSPVSLQDLTDEESASIAGRKKQAESDLKKFWDVLDKKTEPEKCSTEEVLKEANLNTAQQ</sequence>
<protein>
    <submittedName>
        <fullName evidence="5">Uncharacterized protein LOC118419944 isoform X1</fullName>
    </submittedName>
</protein>
<dbReference type="OMA" id="CTICKEA"/>
<dbReference type="Pfam" id="PF14214">
    <property type="entry name" value="Helitron_like_N"/>
    <property type="match status" value="1"/>
</dbReference>
<dbReference type="InterPro" id="IPR046700">
    <property type="entry name" value="DUF6570"/>
</dbReference>
<dbReference type="Pfam" id="PF20209">
    <property type="entry name" value="DUF6570"/>
    <property type="match status" value="1"/>
</dbReference>
<evidence type="ECO:0000259" key="3">
    <source>
        <dbReference type="Pfam" id="PF20209"/>
    </source>
</evidence>